<gene>
    <name evidence="2" type="ORF">VAE063_950128</name>
</gene>
<comment type="caution">
    <text evidence="2">The sequence shown here is derived from an EMBL/GenBank/DDBJ whole genome shotgun (WGS) entry which is preliminary data.</text>
</comment>
<keyword evidence="1" id="KW-0472">Membrane</keyword>
<proteinExistence type="predicted"/>
<keyword evidence="3" id="KW-1185">Reference proteome</keyword>
<evidence type="ECO:0000256" key="1">
    <source>
        <dbReference type="SAM" id="Phobius"/>
    </source>
</evidence>
<dbReference type="Proteomes" id="UP001152658">
    <property type="component" value="Unassembled WGS sequence"/>
</dbReference>
<dbReference type="EMBL" id="CALYLK010000136">
    <property type="protein sequence ID" value="CAH8232948.1"/>
    <property type="molecule type" value="Genomic_DNA"/>
</dbReference>
<keyword evidence="1" id="KW-1133">Transmembrane helix</keyword>
<feature type="transmembrane region" description="Helical" evidence="1">
    <location>
        <begin position="12"/>
        <end position="38"/>
    </location>
</feature>
<sequence>MSPSLNYIAFNFLFLFEFYFSLMLKLMTFIADPFVGLLKKMLPFRSVRTR</sequence>
<accession>A0ABN8TSE9</accession>
<evidence type="ECO:0000313" key="2">
    <source>
        <dbReference type="EMBL" id="CAH8232948.1"/>
    </source>
</evidence>
<evidence type="ECO:0000313" key="3">
    <source>
        <dbReference type="Proteomes" id="UP001152658"/>
    </source>
</evidence>
<protein>
    <submittedName>
        <fullName evidence="2">Uncharacterized protein</fullName>
    </submittedName>
</protein>
<keyword evidence="1" id="KW-0812">Transmembrane</keyword>
<name>A0ABN8TSE9_9VIBR</name>
<organism evidence="2 3">
    <name type="scientific">Vibrio aestuarianus</name>
    <dbReference type="NCBI Taxonomy" id="28171"/>
    <lineage>
        <taxon>Bacteria</taxon>
        <taxon>Pseudomonadati</taxon>
        <taxon>Pseudomonadota</taxon>
        <taxon>Gammaproteobacteria</taxon>
        <taxon>Vibrionales</taxon>
        <taxon>Vibrionaceae</taxon>
        <taxon>Vibrio</taxon>
    </lineage>
</organism>
<reference evidence="2" key="1">
    <citation type="submission" date="2022-06" db="EMBL/GenBank/DDBJ databases">
        <authorList>
            <person name="Goudenege D."/>
            <person name="Le Roux F."/>
        </authorList>
    </citation>
    <scope>NUCLEOTIDE SEQUENCE</scope>
    <source>
        <strain evidence="2">12-063</strain>
    </source>
</reference>